<dbReference type="EMBL" id="JABSTQ010005479">
    <property type="protein sequence ID" value="KAG0439225.1"/>
    <property type="molecule type" value="Genomic_DNA"/>
</dbReference>
<organism evidence="1 2">
    <name type="scientific">Ixodes persulcatus</name>
    <name type="common">Taiga tick</name>
    <dbReference type="NCBI Taxonomy" id="34615"/>
    <lineage>
        <taxon>Eukaryota</taxon>
        <taxon>Metazoa</taxon>
        <taxon>Ecdysozoa</taxon>
        <taxon>Arthropoda</taxon>
        <taxon>Chelicerata</taxon>
        <taxon>Arachnida</taxon>
        <taxon>Acari</taxon>
        <taxon>Parasitiformes</taxon>
        <taxon>Ixodida</taxon>
        <taxon>Ixodoidea</taxon>
        <taxon>Ixodidae</taxon>
        <taxon>Ixodinae</taxon>
        <taxon>Ixodes</taxon>
    </lineage>
</organism>
<proteinExistence type="predicted"/>
<comment type="caution">
    <text evidence="1">The sequence shown here is derived from an EMBL/GenBank/DDBJ whole genome shotgun (WGS) entry which is preliminary data.</text>
</comment>
<evidence type="ECO:0000313" key="2">
    <source>
        <dbReference type="Proteomes" id="UP000805193"/>
    </source>
</evidence>
<dbReference type="Proteomes" id="UP000805193">
    <property type="component" value="Unassembled WGS sequence"/>
</dbReference>
<protein>
    <submittedName>
        <fullName evidence="1">Uncharacterized protein</fullName>
    </submittedName>
</protein>
<evidence type="ECO:0000313" key="1">
    <source>
        <dbReference type="EMBL" id="KAG0439225.1"/>
    </source>
</evidence>
<name>A0AC60QTV9_IXOPE</name>
<gene>
    <name evidence="1" type="ORF">HPB47_016715</name>
</gene>
<keyword evidence="2" id="KW-1185">Reference proteome</keyword>
<reference evidence="1 2" key="1">
    <citation type="journal article" date="2020" name="Cell">
        <title>Large-Scale Comparative Analyses of Tick Genomes Elucidate Their Genetic Diversity and Vector Capacities.</title>
        <authorList>
            <consortium name="Tick Genome and Microbiome Consortium (TIGMIC)"/>
            <person name="Jia N."/>
            <person name="Wang J."/>
            <person name="Shi W."/>
            <person name="Du L."/>
            <person name="Sun Y."/>
            <person name="Zhan W."/>
            <person name="Jiang J.F."/>
            <person name="Wang Q."/>
            <person name="Zhang B."/>
            <person name="Ji P."/>
            <person name="Bell-Sakyi L."/>
            <person name="Cui X.M."/>
            <person name="Yuan T.T."/>
            <person name="Jiang B.G."/>
            <person name="Yang W.F."/>
            <person name="Lam T.T."/>
            <person name="Chang Q.C."/>
            <person name="Ding S.J."/>
            <person name="Wang X.J."/>
            <person name="Zhu J.G."/>
            <person name="Ruan X.D."/>
            <person name="Zhao L."/>
            <person name="Wei J.T."/>
            <person name="Ye R.Z."/>
            <person name="Que T.C."/>
            <person name="Du C.H."/>
            <person name="Zhou Y.H."/>
            <person name="Cheng J.X."/>
            <person name="Dai P.F."/>
            <person name="Guo W.B."/>
            <person name="Han X.H."/>
            <person name="Huang E.J."/>
            <person name="Li L.F."/>
            <person name="Wei W."/>
            <person name="Gao Y.C."/>
            <person name="Liu J.Z."/>
            <person name="Shao H.Z."/>
            <person name="Wang X."/>
            <person name="Wang C.C."/>
            <person name="Yang T.C."/>
            <person name="Huo Q.B."/>
            <person name="Li W."/>
            <person name="Chen H.Y."/>
            <person name="Chen S.E."/>
            <person name="Zhou L.G."/>
            <person name="Ni X.B."/>
            <person name="Tian J.H."/>
            <person name="Sheng Y."/>
            <person name="Liu T."/>
            <person name="Pan Y.S."/>
            <person name="Xia L.Y."/>
            <person name="Li J."/>
            <person name="Zhao F."/>
            <person name="Cao W.C."/>
        </authorList>
    </citation>
    <scope>NUCLEOTIDE SEQUENCE [LARGE SCALE GENOMIC DNA]</scope>
    <source>
        <strain evidence="1">Iper-2018</strain>
    </source>
</reference>
<accession>A0AC60QTV9</accession>
<sequence>MMLEQSRGRWLGCAALALLVACAAVDGTPTGQDFVKDLEAQETHFRLHHHAARDLSHLRQDIRWSHTGTAVGQRAARSPLPAATKVGTAGPVTLGGLTKRAHNVGSGPVVLKNKRTIQITKFTYDGSGPDVYFLVGKGPKVTHTGATKVPTASGEVKLTKGYTGEDITLTLPGSLTFNDVDWLSVYCIRYQENFGDVRIPKNLNLPSV</sequence>